<gene>
    <name evidence="1" type="ORF">WKI58_13315</name>
</gene>
<evidence type="ECO:0000313" key="2">
    <source>
        <dbReference type="Proteomes" id="UP001375539"/>
    </source>
</evidence>
<proteinExistence type="predicted"/>
<organism evidence="1 2">
    <name type="scientific">Streptomyces pratisoli</name>
    <dbReference type="NCBI Taxonomy" id="3139917"/>
    <lineage>
        <taxon>Bacteria</taxon>
        <taxon>Bacillati</taxon>
        <taxon>Actinomycetota</taxon>
        <taxon>Actinomycetes</taxon>
        <taxon>Kitasatosporales</taxon>
        <taxon>Streptomycetaceae</taxon>
        <taxon>Streptomyces</taxon>
    </lineage>
</organism>
<protein>
    <submittedName>
        <fullName evidence="1">Peptidoglycan-binding protein</fullName>
    </submittedName>
</protein>
<evidence type="ECO:0000313" key="1">
    <source>
        <dbReference type="EMBL" id="MEJ8657491.1"/>
    </source>
</evidence>
<keyword evidence="2" id="KW-1185">Reference proteome</keyword>
<reference evidence="1" key="1">
    <citation type="submission" date="2024-03" db="EMBL/GenBank/DDBJ databases">
        <title>Novel Streptomyces species of biotechnological and ecological value are a feature of Machair soil.</title>
        <authorList>
            <person name="Prole J.R."/>
            <person name="Goodfellow M."/>
            <person name="Allenby N."/>
            <person name="Ward A.C."/>
        </authorList>
    </citation>
    <scope>NUCLEOTIDE SEQUENCE</scope>
    <source>
        <strain evidence="1">MS1.AVA.4</strain>
    </source>
</reference>
<comment type="caution">
    <text evidence="1">The sequence shown here is derived from an EMBL/GenBank/DDBJ whole genome shotgun (WGS) entry which is preliminary data.</text>
</comment>
<dbReference type="EMBL" id="JBBKAI010000002">
    <property type="protein sequence ID" value="MEJ8657491.1"/>
    <property type="molecule type" value="Genomic_DNA"/>
</dbReference>
<accession>A0ACC6QGL0</accession>
<dbReference type="Proteomes" id="UP001375539">
    <property type="component" value="Unassembled WGS sequence"/>
</dbReference>
<sequence>MTVPVFEEYEPAADCACPGCAQQRRRLARALPVRAGGHPAAHGARRAVVLVTAAGAVLSGGGADALALPGDVRSPAADPEPAASATVPKSALPGGAAGPTAVGATAARTPATAAGTARVDRARPGGPAEPGPGRAGERRREAKPGSVPKPEPVPEPVTEPEPETPQGGQGPLHGSPIPGPAGTAGLRRMSRADIMNRAKRWVNAKVPYSMSRYWVDGYRQDCSGYVSMAWNLPGNEWTGSLAQFGVPIERKNLQPGDILLFHNPSNPSKGSHVTLFGGWSDSAHTKYVAYEQAKPNARKQVTPMAYWTNSNSYVAYRYKALKGITAAAAAAAAATAATAADAQTLGAQIAGATATAFPGTGVFGPGRDNKYVTQLGRLLVERGFGKHYTAGPGSRWDESDRRATQAFQRAQGWTGVEADGLPGPYTWRRLLNDVGQKNLRAGAAGRAAPAPTVSGLAASAHAVSVPGYPGRGHFRPGQSNSHVEKLRRQLVKRGFGKHYPSDPAAPGPRWSEADRRSVEAFQRAQGWRGGAADGYPGPETWRRLFS</sequence>
<name>A0ACC6QGL0_9ACTN</name>